<organism evidence="2 3">
    <name type="scientific">Ignelater luminosus</name>
    <name type="common">Cucubano</name>
    <name type="synonym">Pyrophorus luminosus</name>
    <dbReference type="NCBI Taxonomy" id="2038154"/>
    <lineage>
        <taxon>Eukaryota</taxon>
        <taxon>Metazoa</taxon>
        <taxon>Ecdysozoa</taxon>
        <taxon>Arthropoda</taxon>
        <taxon>Hexapoda</taxon>
        <taxon>Insecta</taxon>
        <taxon>Pterygota</taxon>
        <taxon>Neoptera</taxon>
        <taxon>Endopterygota</taxon>
        <taxon>Coleoptera</taxon>
        <taxon>Polyphaga</taxon>
        <taxon>Elateriformia</taxon>
        <taxon>Elateroidea</taxon>
        <taxon>Elateridae</taxon>
        <taxon>Agrypninae</taxon>
        <taxon>Pyrophorini</taxon>
        <taxon>Ignelater</taxon>
    </lineage>
</organism>
<evidence type="ECO:0000256" key="1">
    <source>
        <dbReference type="SAM" id="MobiDB-lite"/>
    </source>
</evidence>
<name>A0A8K0CGF3_IGNLU</name>
<sequence>MDKVRNATHRLNLKPKSIVEQVEEKQLRWYKHINRMKKDKIIRKTVGQIVTDEDSGEEDNVVIQNLPGAQLRADAEDYTSSDEESNGYESEDNLPLSNFVTRSCKWEKNSTTVSKSLWCPILGAMDVNNTLELQILNGNNQTRLDSYKGKSNTIAVEYKDLGLGASVVLWYTNILLDIVQKVLFVF</sequence>
<evidence type="ECO:0000313" key="3">
    <source>
        <dbReference type="Proteomes" id="UP000801492"/>
    </source>
</evidence>
<dbReference type="Proteomes" id="UP000801492">
    <property type="component" value="Unassembled WGS sequence"/>
</dbReference>
<evidence type="ECO:0000313" key="2">
    <source>
        <dbReference type="EMBL" id="KAF2886820.1"/>
    </source>
</evidence>
<dbReference type="EMBL" id="VTPC01086302">
    <property type="protein sequence ID" value="KAF2886820.1"/>
    <property type="molecule type" value="Genomic_DNA"/>
</dbReference>
<comment type="caution">
    <text evidence="2">The sequence shown here is derived from an EMBL/GenBank/DDBJ whole genome shotgun (WGS) entry which is preliminary data.</text>
</comment>
<feature type="compositionally biased region" description="Acidic residues" evidence="1">
    <location>
        <begin position="76"/>
        <end position="92"/>
    </location>
</feature>
<gene>
    <name evidence="2" type="ORF">ILUMI_19353</name>
</gene>
<dbReference type="OrthoDB" id="6762366at2759"/>
<protein>
    <submittedName>
        <fullName evidence="2">Uncharacterized protein</fullName>
    </submittedName>
</protein>
<accession>A0A8K0CGF3</accession>
<feature type="region of interest" description="Disordered" evidence="1">
    <location>
        <begin position="72"/>
        <end position="93"/>
    </location>
</feature>
<reference evidence="2" key="1">
    <citation type="submission" date="2019-08" db="EMBL/GenBank/DDBJ databases">
        <title>The genome of the North American firefly Photinus pyralis.</title>
        <authorList>
            <consortium name="Photinus pyralis genome working group"/>
            <person name="Fallon T.R."/>
            <person name="Sander Lower S.E."/>
            <person name="Weng J.-K."/>
        </authorList>
    </citation>
    <scope>NUCLEOTIDE SEQUENCE</scope>
    <source>
        <strain evidence="2">TRF0915ILg1</strain>
        <tissue evidence="2">Whole body</tissue>
    </source>
</reference>
<dbReference type="AlphaFoldDB" id="A0A8K0CGF3"/>
<proteinExistence type="predicted"/>
<keyword evidence="3" id="KW-1185">Reference proteome</keyword>